<dbReference type="PANTHER" id="PTHR21666:SF290">
    <property type="entry name" value="PEPTIDASE M23 DOMAIN PROTEIN"/>
    <property type="match status" value="1"/>
</dbReference>
<dbReference type="eggNOG" id="COG2951">
    <property type="taxonomic scope" value="Bacteria"/>
</dbReference>
<dbReference type="InterPro" id="IPR008258">
    <property type="entry name" value="Transglycosylase_SLT_dom_1"/>
</dbReference>
<dbReference type="InterPro" id="IPR011055">
    <property type="entry name" value="Dup_hybrid_motif"/>
</dbReference>
<dbReference type="eggNOG" id="COG0739">
    <property type="taxonomic scope" value="Bacteria"/>
</dbReference>
<dbReference type="Gene3D" id="1.10.530.10">
    <property type="match status" value="1"/>
</dbReference>
<dbReference type="EnsemblBacteria" id="ABC18649">
    <property type="protein sequence ID" value="ABC18649"/>
    <property type="gene ID" value="Moth_0315"/>
</dbReference>
<dbReference type="SUPFAM" id="SSF53955">
    <property type="entry name" value="Lysozyme-like"/>
    <property type="match status" value="1"/>
</dbReference>
<protein>
    <submittedName>
        <fullName evidence="3">Peptidase M23B</fullName>
    </submittedName>
</protein>
<dbReference type="AlphaFoldDB" id="Q2RLP0"/>
<feature type="domain" description="M23ase beta-sheet core" evidence="2">
    <location>
        <begin position="242"/>
        <end position="335"/>
    </location>
</feature>
<evidence type="ECO:0000313" key="3">
    <source>
        <dbReference type="EMBL" id="ABC18649.1"/>
    </source>
</evidence>
<dbReference type="CDD" id="cd12797">
    <property type="entry name" value="M23_peptidase"/>
    <property type="match status" value="1"/>
</dbReference>
<dbReference type="InterPro" id="IPR016047">
    <property type="entry name" value="M23ase_b-sheet_dom"/>
</dbReference>
<reference evidence="3" key="1">
    <citation type="submission" date="2005-12" db="EMBL/GenBank/DDBJ databases">
        <title>Complete sequence of Moorella thermoacetica ATCC 39073.</title>
        <authorList>
            <consortium name="US DOE Joint Genome Institute"/>
            <person name="Copeland A."/>
            <person name="Lucas S."/>
            <person name="Lapidus A."/>
            <person name="Barry K."/>
            <person name="Detter J.C."/>
            <person name="Glavina T."/>
            <person name="Hammon N."/>
            <person name="Israni S."/>
            <person name="Pitluck S."/>
            <person name="Chertkov O."/>
            <person name="Saunders E.H."/>
            <person name="Brettin T."/>
            <person name="Bruce D."/>
            <person name="Han C."/>
            <person name="Tapia R."/>
            <person name="Gilna P."/>
            <person name="Schmutz J."/>
            <person name="Larimer F."/>
            <person name="Land M."/>
            <person name="Kyrpides N."/>
            <person name="Anderson I."/>
            <person name="Richardson P."/>
            <person name="Ragsdale S."/>
        </authorList>
    </citation>
    <scope>NUCLEOTIDE SEQUENCE</scope>
    <source>
        <strain evidence="3">ATCC 39073</strain>
    </source>
</reference>
<name>Q2RLP0_MOOTA</name>
<dbReference type="MEROPS" id="M23.009"/>
<dbReference type="CAZy" id="GH23">
    <property type="family name" value="Glycoside Hydrolase Family 23"/>
</dbReference>
<dbReference type="EMBL" id="CP000232">
    <property type="protein sequence ID" value="ABC18649.1"/>
    <property type="molecule type" value="Genomic_DNA"/>
</dbReference>
<organism evidence="3">
    <name type="scientific">Moorella thermoacetica (strain ATCC 39073 / JCM 9320)</name>
    <dbReference type="NCBI Taxonomy" id="264732"/>
    <lineage>
        <taxon>Bacteria</taxon>
        <taxon>Bacillati</taxon>
        <taxon>Bacillota</taxon>
        <taxon>Clostridia</taxon>
        <taxon>Neomoorellales</taxon>
        <taxon>Neomoorellaceae</taxon>
        <taxon>Neomoorella</taxon>
    </lineage>
</organism>
<dbReference type="Pfam" id="PF01464">
    <property type="entry name" value="SLT"/>
    <property type="match status" value="1"/>
</dbReference>
<dbReference type="InterPro" id="IPR023346">
    <property type="entry name" value="Lysozyme-like_dom_sf"/>
</dbReference>
<gene>
    <name evidence="3" type="ordered locus">Moth_0315</name>
</gene>
<dbReference type="Pfam" id="PF01551">
    <property type="entry name" value="Peptidase_M23"/>
    <property type="match status" value="1"/>
</dbReference>
<sequence>MGGIPMDPMAATATISIAKKAGQLATSARAREGLAVKIEYLTIGIFFLIPALLISLVLIFFLALGMDDQGKITGFQSGAPTAFAVADIPAQYLPIFLKAQEKYGVSWAVLAAIAKIESGFGRDMGPSSAGAIGFMQFMPATWEQYKQDGDGDGRMDPYNPYDAIFTAANMLKTDGFATDPRGAIFAYNHANWYVDMVMSQAAAYASTMLPVGQGAWPLPAQYKTITDGYGMRWHPILKKFSFHDGIDLPAPQGTQVFAVKDGKVTWDRENGAYGLTVMLDHGGLETKYCHLSMVAVRKGEQVKAGQVIGYVGNTGLSTGPHLHFSVYINGRPANPEEWLKIPSGNN</sequence>
<feature type="domain" description="Transglycosylase SLT" evidence="1">
    <location>
        <begin position="96"/>
        <end position="191"/>
    </location>
</feature>
<evidence type="ECO:0000259" key="1">
    <source>
        <dbReference type="Pfam" id="PF01464"/>
    </source>
</evidence>
<evidence type="ECO:0000259" key="2">
    <source>
        <dbReference type="Pfam" id="PF01551"/>
    </source>
</evidence>
<proteinExistence type="predicted"/>
<dbReference type="Gene3D" id="2.70.70.10">
    <property type="entry name" value="Glucose Permease (Domain IIA)"/>
    <property type="match status" value="1"/>
</dbReference>
<dbReference type="KEGG" id="mta:Moth_0315"/>
<dbReference type="GO" id="GO:0004222">
    <property type="term" value="F:metalloendopeptidase activity"/>
    <property type="evidence" value="ECO:0007669"/>
    <property type="project" value="TreeGrafter"/>
</dbReference>
<dbReference type="STRING" id="264732.Moth_0315"/>
<dbReference type="InterPro" id="IPR050570">
    <property type="entry name" value="Cell_wall_metabolism_enzyme"/>
</dbReference>
<accession>Q2RLP0</accession>
<dbReference type="SUPFAM" id="SSF51261">
    <property type="entry name" value="Duplicated hybrid motif"/>
    <property type="match status" value="1"/>
</dbReference>
<dbReference type="HOGENOM" id="CLU_072260_0_0_9"/>
<dbReference type="CDD" id="cd13399">
    <property type="entry name" value="Slt35-like"/>
    <property type="match status" value="1"/>
</dbReference>
<dbReference type="PANTHER" id="PTHR21666">
    <property type="entry name" value="PEPTIDASE-RELATED"/>
    <property type="match status" value="1"/>
</dbReference>
<dbReference type="PATRIC" id="fig|264732.11.peg.337"/>
<dbReference type="OrthoDB" id="9809488at2"/>